<evidence type="ECO:0000313" key="2">
    <source>
        <dbReference type="Proteomes" id="UP000784294"/>
    </source>
</evidence>
<organism evidence="1 2">
    <name type="scientific">Protopolystoma xenopodis</name>
    <dbReference type="NCBI Taxonomy" id="117903"/>
    <lineage>
        <taxon>Eukaryota</taxon>
        <taxon>Metazoa</taxon>
        <taxon>Spiralia</taxon>
        <taxon>Lophotrochozoa</taxon>
        <taxon>Platyhelminthes</taxon>
        <taxon>Monogenea</taxon>
        <taxon>Polyopisthocotylea</taxon>
        <taxon>Polystomatidea</taxon>
        <taxon>Polystomatidae</taxon>
        <taxon>Protopolystoma</taxon>
    </lineage>
</organism>
<gene>
    <name evidence="1" type="ORF">PXEA_LOCUS34787</name>
</gene>
<dbReference type="Gene3D" id="1.20.5.730">
    <property type="entry name" value="Single helix bin"/>
    <property type="match status" value="1"/>
</dbReference>
<comment type="caution">
    <text evidence="1">The sequence shown here is derived from an EMBL/GenBank/DDBJ whole genome shotgun (WGS) entry which is preliminary data.</text>
</comment>
<protein>
    <submittedName>
        <fullName evidence="1">Uncharacterized protein</fullName>
    </submittedName>
</protein>
<dbReference type="AlphaFoldDB" id="A0A3S5FGZ9"/>
<keyword evidence="2" id="KW-1185">Reference proteome</keyword>
<sequence length="31" mass="3402">MSTLQAELNNAESVQADFVHLSQSLQAKIDI</sequence>
<name>A0A3S5FGZ9_9PLAT</name>
<dbReference type="EMBL" id="CAAALY010268908">
    <property type="protein sequence ID" value="VEL41347.1"/>
    <property type="molecule type" value="Genomic_DNA"/>
</dbReference>
<proteinExistence type="predicted"/>
<dbReference type="SUPFAM" id="SSF103652">
    <property type="entry name" value="G protein-binding domain"/>
    <property type="match status" value="1"/>
</dbReference>
<reference evidence="1" key="1">
    <citation type="submission" date="2018-11" db="EMBL/GenBank/DDBJ databases">
        <authorList>
            <consortium name="Pathogen Informatics"/>
        </authorList>
    </citation>
    <scope>NUCLEOTIDE SEQUENCE</scope>
</reference>
<dbReference type="OrthoDB" id="79940at2759"/>
<evidence type="ECO:0000313" key="1">
    <source>
        <dbReference type="EMBL" id="VEL41347.1"/>
    </source>
</evidence>
<dbReference type="Proteomes" id="UP000784294">
    <property type="component" value="Unassembled WGS sequence"/>
</dbReference>
<accession>A0A3S5FGZ9</accession>